<reference evidence="2" key="1">
    <citation type="submission" date="2016-09" db="EMBL/GenBank/DDBJ databases">
        <authorList>
            <person name="Varghese N."/>
            <person name="Submissions S."/>
        </authorList>
    </citation>
    <scope>NUCLEOTIDE SEQUENCE [LARGE SCALE GENOMIC DNA]</scope>
    <source>
        <strain evidence="2">25nlg</strain>
    </source>
</reference>
<proteinExistence type="predicted"/>
<dbReference type="EMBL" id="FMYM01000003">
    <property type="protein sequence ID" value="SDB91001.1"/>
    <property type="molecule type" value="Genomic_DNA"/>
</dbReference>
<dbReference type="Proteomes" id="UP000242662">
    <property type="component" value="Unassembled WGS sequence"/>
</dbReference>
<dbReference type="STRING" id="1464122.SAMN05421737_10399"/>
<sequence>MKDRVEQYYQKLASLIVEMIPEDWTEIKFYAQEDEEGSQKYFFYYQSSKTQEWVYNMTITENFEFPEEEFDKLEDELSFCISDFKQDYQEEFGEVWTSFQMTLNSNGKFNIHFSYEENPFDSLLTHIAWQYENFGTTYEEDSFYQDLLEEYLEEKSQGKRYPFLEPIEKEE</sequence>
<evidence type="ECO:0000313" key="1">
    <source>
        <dbReference type="EMBL" id="SDB91001.1"/>
    </source>
</evidence>
<dbReference type="Gene3D" id="3.30.500.20">
    <property type="entry name" value="BH3703-like domains"/>
    <property type="match status" value="1"/>
</dbReference>
<dbReference type="Pfam" id="PF04634">
    <property type="entry name" value="YezG-like"/>
    <property type="match status" value="1"/>
</dbReference>
<dbReference type="InterPro" id="IPR036170">
    <property type="entry name" value="YezG-like_sf"/>
</dbReference>
<dbReference type="InterPro" id="IPR036388">
    <property type="entry name" value="WH-like_DNA-bd_sf"/>
</dbReference>
<accession>A0A1G6H9W4</accession>
<keyword evidence="2" id="KW-1185">Reference proteome</keyword>
<name>A0A1G6H9W4_9BACI</name>
<dbReference type="Gene3D" id="1.10.10.10">
    <property type="entry name" value="Winged helix-like DNA-binding domain superfamily/Winged helix DNA-binding domain"/>
    <property type="match status" value="1"/>
</dbReference>
<dbReference type="AlphaFoldDB" id="A0A1G6H9W4"/>
<dbReference type="InterPro" id="IPR006728">
    <property type="entry name" value="YezG-like"/>
</dbReference>
<dbReference type="RefSeq" id="WP_176763782.1">
    <property type="nucleotide sequence ID" value="NZ_FMYM01000003.1"/>
</dbReference>
<protein>
    <recommendedName>
        <fullName evidence="3">TIGR01741 family protein</fullName>
    </recommendedName>
</protein>
<evidence type="ECO:0000313" key="2">
    <source>
        <dbReference type="Proteomes" id="UP000242662"/>
    </source>
</evidence>
<dbReference type="SUPFAM" id="SSF160424">
    <property type="entry name" value="BH3703-like"/>
    <property type="match status" value="1"/>
</dbReference>
<gene>
    <name evidence="1" type="ORF">SAMN05421737_10399</name>
</gene>
<organism evidence="1 2">
    <name type="scientific">Shouchella lonarensis</name>
    <dbReference type="NCBI Taxonomy" id="1464122"/>
    <lineage>
        <taxon>Bacteria</taxon>
        <taxon>Bacillati</taxon>
        <taxon>Bacillota</taxon>
        <taxon>Bacilli</taxon>
        <taxon>Bacillales</taxon>
        <taxon>Bacillaceae</taxon>
        <taxon>Shouchella</taxon>
    </lineage>
</organism>
<evidence type="ECO:0008006" key="3">
    <source>
        <dbReference type="Google" id="ProtNLM"/>
    </source>
</evidence>